<dbReference type="Gene3D" id="3.40.50.1970">
    <property type="match status" value="1"/>
</dbReference>
<name>A0ABR9ZRX2_9FIRM</name>
<feature type="domain" description="Fe-containing alcohol dehydrogenase-like C-terminal" evidence="5">
    <location>
        <begin position="189"/>
        <end position="375"/>
    </location>
</feature>
<gene>
    <name evidence="6" type="ORF">ISU02_08740</name>
</gene>
<accession>A0ABR9ZRX2</accession>
<keyword evidence="2" id="KW-0560">Oxidoreductase</keyword>
<dbReference type="InterPro" id="IPR056798">
    <property type="entry name" value="ADH_Fe_C"/>
</dbReference>
<dbReference type="Pfam" id="PF00465">
    <property type="entry name" value="Fe-ADH"/>
    <property type="match status" value="1"/>
</dbReference>
<evidence type="ECO:0000259" key="5">
    <source>
        <dbReference type="Pfam" id="PF25137"/>
    </source>
</evidence>
<feature type="domain" description="Alcohol dehydrogenase iron-type/glycerol dehydrogenase GldA" evidence="4">
    <location>
        <begin position="12"/>
        <end position="178"/>
    </location>
</feature>
<keyword evidence="3" id="KW-0520">NAD</keyword>
<dbReference type="PROSITE" id="PS00060">
    <property type="entry name" value="ADH_IRON_2"/>
    <property type="match status" value="1"/>
</dbReference>
<organism evidence="6 7">
    <name type="scientific">Fusibacter ferrireducens</name>
    <dbReference type="NCBI Taxonomy" id="2785058"/>
    <lineage>
        <taxon>Bacteria</taxon>
        <taxon>Bacillati</taxon>
        <taxon>Bacillota</taxon>
        <taxon>Clostridia</taxon>
        <taxon>Eubacteriales</taxon>
        <taxon>Eubacteriales Family XII. Incertae Sedis</taxon>
        <taxon>Fusibacter</taxon>
    </lineage>
</organism>
<dbReference type="PANTHER" id="PTHR11496">
    <property type="entry name" value="ALCOHOL DEHYDROGENASE"/>
    <property type="match status" value="1"/>
</dbReference>
<dbReference type="CDD" id="cd17814">
    <property type="entry name" value="Fe-ADH-like"/>
    <property type="match status" value="1"/>
</dbReference>
<evidence type="ECO:0000256" key="1">
    <source>
        <dbReference type="ARBA" id="ARBA00007358"/>
    </source>
</evidence>
<dbReference type="RefSeq" id="WP_194701430.1">
    <property type="nucleotide sequence ID" value="NZ_JADKNH010000004.1"/>
</dbReference>
<evidence type="ECO:0000256" key="2">
    <source>
        <dbReference type="ARBA" id="ARBA00023002"/>
    </source>
</evidence>
<sequence>MTKELRKIVIPEFIFGFNSRKLIGSYAKNLGAEKVLIVTDSGIISSGWVQEIIESLEASDIKYHVFSSIFPNPRDIDVMVGTDIFLEQECNFIVAVGGGSPMDCAKGIAIVATNGGHIVDYEGVDSVPYPGPPLVCIPSTSGTSADVSQFAIILNTMRLVKIAIISKKVVPDLALIDPELLTTMDDYLTACTGMDALTHAIEAYVSNASSSFTDLHALEAIRLISKNLLPLYRDRHDEEALNNMMLASLHAGIAFSNASLGGVHAMAHSLGGLFDLPHGECNSILLEHVIDHNFEFAKERYMTIAEALGVQNPCKETLIEAISGMRHTLGIKAKIDLGIKSDEIQKLAEFSLQDPCMVTNPTVMSKEDVIKVFERVLCDESKK</sequence>
<dbReference type="InterPro" id="IPR001670">
    <property type="entry name" value="ADH_Fe/GldA"/>
</dbReference>
<dbReference type="PANTHER" id="PTHR11496:SF102">
    <property type="entry name" value="ALCOHOL DEHYDROGENASE 4"/>
    <property type="match status" value="1"/>
</dbReference>
<protein>
    <submittedName>
        <fullName evidence="6">Iron-containing alcohol dehydrogenase</fullName>
    </submittedName>
</protein>
<comment type="similarity">
    <text evidence="1">Belongs to the iron-containing alcohol dehydrogenase family.</text>
</comment>
<dbReference type="InterPro" id="IPR018211">
    <property type="entry name" value="ADH_Fe_CS"/>
</dbReference>
<evidence type="ECO:0000313" key="7">
    <source>
        <dbReference type="Proteomes" id="UP000614200"/>
    </source>
</evidence>
<dbReference type="InterPro" id="IPR039697">
    <property type="entry name" value="Alcohol_dehydrogenase_Fe"/>
</dbReference>
<dbReference type="SUPFAM" id="SSF56796">
    <property type="entry name" value="Dehydroquinate synthase-like"/>
    <property type="match status" value="1"/>
</dbReference>
<comment type="caution">
    <text evidence="6">The sequence shown here is derived from an EMBL/GenBank/DDBJ whole genome shotgun (WGS) entry which is preliminary data.</text>
</comment>
<keyword evidence="7" id="KW-1185">Reference proteome</keyword>
<dbReference type="Proteomes" id="UP000614200">
    <property type="component" value="Unassembled WGS sequence"/>
</dbReference>
<dbReference type="Gene3D" id="1.20.1090.10">
    <property type="entry name" value="Dehydroquinate synthase-like - alpha domain"/>
    <property type="match status" value="1"/>
</dbReference>
<proteinExistence type="inferred from homology"/>
<dbReference type="NCBIfam" id="NF041833">
    <property type="entry name" value="Fe_ADH_ErcA"/>
    <property type="match status" value="1"/>
</dbReference>
<evidence type="ECO:0000313" key="6">
    <source>
        <dbReference type="EMBL" id="MBF4693206.1"/>
    </source>
</evidence>
<dbReference type="Pfam" id="PF25137">
    <property type="entry name" value="ADH_Fe_C"/>
    <property type="match status" value="1"/>
</dbReference>
<reference evidence="6 7" key="1">
    <citation type="submission" date="2020-11" db="EMBL/GenBank/DDBJ databases">
        <title>Fusibacter basophilias sp. nov.</title>
        <authorList>
            <person name="Qiu D."/>
        </authorList>
    </citation>
    <scope>NUCLEOTIDE SEQUENCE [LARGE SCALE GENOMIC DNA]</scope>
    <source>
        <strain evidence="6 7">Q10-2</strain>
    </source>
</reference>
<evidence type="ECO:0000259" key="4">
    <source>
        <dbReference type="Pfam" id="PF00465"/>
    </source>
</evidence>
<evidence type="ECO:0000256" key="3">
    <source>
        <dbReference type="ARBA" id="ARBA00023027"/>
    </source>
</evidence>
<dbReference type="EMBL" id="JADKNH010000004">
    <property type="protein sequence ID" value="MBF4693206.1"/>
    <property type="molecule type" value="Genomic_DNA"/>
</dbReference>